<organism evidence="2 3">
    <name type="scientific">Trichonephila inaurata madagascariensis</name>
    <dbReference type="NCBI Taxonomy" id="2747483"/>
    <lineage>
        <taxon>Eukaryota</taxon>
        <taxon>Metazoa</taxon>
        <taxon>Ecdysozoa</taxon>
        <taxon>Arthropoda</taxon>
        <taxon>Chelicerata</taxon>
        <taxon>Arachnida</taxon>
        <taxon>Araneae</taxon>
        <taxon>Araneomorphae</taxon>
        <taxon>Entelegynae</taxon>
        <taxon>Araneoidea</taxon>
        <taxon>Nephilidae</taxon>
        <taxon>Trichonephila</taxon>
        <taxon>Trichonephila inaurata</taxon>
    </lineage>
</organism>
<name>A0A8X6MAP1_9ARAC</name>
<sequence length="133" mass="14665">MFTNLLLSRFDQGPNQQVEGTYDLSSLESNTGNGGTQSTSRSPPSAREVGESALEIASIRGAAESLLYCCLPVKCYILMSRLHLIESDTHRRFRALRYRLVATFCTKRTLAGSQEPSAPKMIAISTDSYPNSR</sequence>
<dbReference type="AlphaFoldDB" id="A0A8X6MAP1"/>
<gene>
    <name evidence="2" type="ORF">TNIN_33991</name>
</gene>
<dbReference type="EMBL" id="BMAV01025240">
    <property type="protein sequence ID" value="GFS39872.1"/>
    <property type="molecule type" value="Genomic_DNA"/>
</dbReference>
<comment type="caution">
    <text evidence="2">The sequence shown here is derived from an EMBL/GenBank/DDBJ whole genome shotgun (WGS) entry which is preliminary data.</text>
</comment>
<feature type="compositionally biased region" description="Polar residues" evidence="1">
    <location>
        <begin position="25"/>
        <end position="43"/>
    </location>
</feature>
<protein>
    <submittedName>
        <fullName evidence="2">Uncharacterized protein</fullName>
    </submittedName>
</protein>
<evidence type="ECO:0000313" key="3">
    <source>
        <dbReference type="Proteomes" id="UP000886998"/>
    </source>
</evidence>
<accession>A0A8X6MAP1</accession>
<evidence type="ECO:0000313" key="2">
    <source>
        <dbReference type="EMBL" id="GFS39872.1"/>
    </source>
</evidence>
<keyword evidence="3" id="KW-1185">Reference proteome</keyword>
<reference evidence="2" key="1">
    <citation type="submission" date="2020-08" db="EMBL/GenBank/DDBJ databases">
        <title>Multicomponent nature underlies the extraordinary mechanical properties of spider dragline silk.</title>
        <authorList>
            <person name="Kono N."/>
            <person name="Nakamura H."/>
            <person name="Mori M."/>
            <person name="Yoshida Y."/>
            <person name="Ohtoshi R."/>
            <person name="Malay A.D."/>
            <person name="Moran D.A.P."/>
            <person name="Tomita M."/>
            <person name="Numata K."/>
            <person name="Arakawa K."/>
        </authorList>
    </citation>
    <scope>NUCLEOTIDE SEQUENCE</scope>
</reference>
<feature type="region of interest" description="Disordered" evidence="1">
    <location>
        <begin position="25"/>
        <end position="49"/>
    </location>
</feature>
<evidence type="ECO:0000256" key="1">
    <source>
        <dbReference type="SAM" id="MobiDB-lite"/>
    </source>
</evidence>
<proteinExistence type="predicted"/>
<dbReference type="Proteomes" id="UP000886998">
    <property type="component" value="Unassembled WGS sequence"/>
</dbReference>